<evidence type="ECO:0000313" key="4">
    <source>
        <dbReference type="EMBL" id="QJY47917.1"/>
    </source>
</evidence>
<dbReference type="SMART" id="SM00421">
    <property type="entry name" value="HTH_LUXR"/>
    <property type="match status" value="1"/>
</dbReference>
<dbReference type="Pfam" id="PF00196">
    <property type="entry name" value="GerE"/>
    <property type="match status" value="1"/>
</dbReference>
<dbReference type="GO" id="GO:0004016">
    <property type="term" value="F:adenylate cyclase activity"/>
    <property type="evidence" value="ECO:0007669"/>
    <property type="project" value="TreeGrafter"/>
</dbReference>
<dbReference type="RefSeq" id="WP_172161061.1">
    <property type="nucleotide sequence ID" value="NZ_CP053564.1"/>
</dbReference>
<protein>
    <submittedName>
        <fullName evidence="4">AAA family ATPase</fullName>
    </submittedName>
</protein>
<evidence type="ECO:0000256" key="1">
    <source>
        <dbReference type="ARBA" id="ARBA00022741"/>
    </source>
</evidence>
<evidence type="ECO:0000259" key="3">
    <source>
        <dbReference type="PROSITE" id="PS50043"/>
    </source>
</evidence>
<feature type="domain" description="HTH luxR-type" evidence="3">
    <location>
        <begin position="886"/>
        <end position="951"/>
    </location>
</feature>
<dbReference type="InterPro" id="IPR000792">
    <property type="entry name" value="Tscrpt_reg_LuxR_C"/>
</dbReference>
<dbReference type="CDD" id="cd06170">
    <property type="entry name" value="LuxR_C_like"/>
    <property type="match status" value="1"/>
</dbReference>
<keyword evidence="2" id="KW-0067">ATP-binding</keyword>
<dbReference type="Gene3D" id="3.40.50.300">
    <property type="entry name" value="P-loop containing nucleotide triphosphate hydrolases"/>
    <property type="match status" value="1"/>
</dbReference>
<dbReference type="SUPFAM" id="SSF48452">
    <property type="entry name" value="TPR-like"/>
    <property type="match status" value="1"/>
</dbReference>
<dbReference type="InterPro" id="IPR036388">
    <property type="entry name" value="WH-like_DNA-bd_sf"/>
</dbReference>
<organism evidence="4 5">
    <name type="scientific">Pseudonocardia broussonetiae</name>
    <dbReference type="NCBI Taxonomy" id="2736640"/>
    <lineage>
        <taxon>Bacteria</taxon>
        <taxon>Bacillati</taxon>
        <taxon>Actinomycetota</taxon>
        <taxon>Actinomycetes</taxon>
        <taxon>Pseudonocardiales</taxon>
        <taxon>Pseudonocardiaceae</taxon>
        <taxon>Pseudonocardia</taxon>
    </lineage>
</organism>
<dbReference type="InterPro" id="IPR027417">
    <property type="entry name" value="P-loop_NTPase"/>
</dbReference>
<sequence>MAGGELLGRDREMTLLDGWLAEAHAGQRRLVLCSGEPGVGKTRLAEEFATRASERGALALWGRASEADGAPPFWLWRQVLRAASRVADAQRIAGELQVATDLAVVAPEVFPAEAGRARSGGAEQRFQVFDAVSRFVRAVAAERGLVVVLDDLHWADRPSLLLLRHLVGDPEPARLLVLGTFRDTEMERAAAVAELIREPAAVRVDLRGLTIDDVARQLAAATGAAVAPELVERVHELTAGNPFFVSELARTLGTWRIPDSVREAITRRMDALTPRCRHQLRAAAIVGREFSIAVVAAVIGRLVLRCLDPLDEAVRAGLVEPAGVPGQHRFVHALVRDAVEAGLPERDRIRMHRAAAEAVEAFHAGALEEHLADLARHWAAAAVGDRAARWAELAAAEAMRRLAYEEAARLYRLALDVSSTDLPDAERFGLLLSLARALQQSADPVRTRETVRLAVEVAIRMGRSDLAAEAALLPEVTGVPDVDQALRTLCENALASLGKGRPDPTRVRLLARLADAAMATGDMHAAAAASRAAIDEANRCGDPAATVAALHARHLIRSGPEQLAERVDLADQLLAIAGDSGDAALRATAHEWRIDICFAHGDLAGVAAELERFRWWSERSGGPLTRWMLWRYEAALAQAQGRFTEARSCADAAFAAVAALRYPAAVPVRHALLNAVDHHTGVDPRAPHIVEMLAAGPGDPATPGHGFQIMNLLAPAALLATAGHLDAARAKFRAAGPAGTWRTPPFFALNFYAVGVRIAIRVGADDEVAALRGLLDPHRGRHVVSGNAVAYYGGPVELYLGQAARHLGRLDDAVGDLENALQVARDSGARGYAVEAAHGLAAALTRRGRPDDHRKSRAVAREWHGDALVLGMEPFQRDLAEWGATWDTGAAGLTRREDEVAGCVARGLTNREIAAALFISERTAENHVQHILTKLGFANRSQIAAWVAARGNMSTATE</sequence>
<keyword evidence="5" id="KW-1185">Reference proteome</keyword>
<accession>A0A6M6JLW0</accession>
<evidence type="ECO:0000313" key="5">
    <source>
        <dbReference type="Proteomes" id="UP000505377"/>
    </source>
</evidence>
<dbReference type="SUPFAM" id="SSF46894">
    <property type="entry name" value="C-terminal effector domain of the bipartite response regulators"/>
    <property type="match status" value="1"/>
</dbReference>
<dbReference type="Proteomes" id="UP000505377">
    <property type="component" value="Chromosome"/>
</dbReference>
<reference evidence="4 5" key="1">
    <citation type="submission" date="2020-05" db="EMBL/GenBank/DDBJ databases">
        <authorList>
            <person name="Mo P."/>
        </authorList>
    </citation>
    <scope>NUCLEOTIDE SEQUENCE [LARGE SCALE GENOMIC DNA]</scope>
    <source>
        <strain evidence="4 5">Gen01</strain>
    </source>
</reference>
<dbReference type="AlphaFoldDB" id="A0A6M6JLW0"/>
<dbReference type="GO" id="GO:0005524">
    <property type="term" value="F:ATP binding"/>
    <property type="evidence" value="ECO:0007669"/>
    <property type="project" value="UniProtKB-KW"/>
</dbReference>
<proteinExistence type="predicted"/>
<dbReference type="InterPro" id="IPR011990">
    <property type="entry name" value="TPR-like_helical_dom_sf"/>
</dbReference>
<evidence type="ECO:0000256" key="2">
    <source>
        <dbReference type="ARBA" id="ARBA00022840"/>
    </source>
</evidence>
<dbReference type="EMBL" id="CP053564">
    <property type="protein sequence ID" value="QJY47917.1"/>
    <property type="molecule type" value="Genomic_DNA"/>
</dbReference>
<dbReference type="PRINTS" id="PR00038">
    <property type="entry name" value="HTHLUXR"/>
</dbReference>
<keyword evidence="1" id="KW-0547">Nucleotide-binding</keyword>
<dbReference type="PROSITE" id="PS50043">
    <property type="entry name" value="HTH_LUXR_2"/>
    <property type="match status" value="1"/>
</dbReference>
<dbReference type="Gene3D" id="1.10.10.10">
    <property type="entry name" value="Winged helix-like DNA-binding domain superfamily/Winged helix DNA-binding domain"/>
    <property type="match status" value="1"/>
</dbReference>
<dbReference type="InterPro" id="IPR016032">
    <property type="entry name" value="Sig_transdc_resp-reg_C-effctor"/>
</dbReference>
<dbReference type="KEGG" id="pbro:HOP40_20685"/>
<dbReference type="GO" id="GO:0005737">
    <property type="term" value="C:cytoplasm"/>
    <property type="evidence" value="ECO:0007669"/>
    <property type="project" value="TreeGrafter"/>
</dbReference>
<dbReference type="SUPFAM" id="SSF52540">
    <property type="entry name" value="P-loop containing nucleoside triphosphate hydrolases"/>
    <property type="match status" value="1"/>
</dbReference>
<name>A0A6M6JLW0_9PSEU</name>
<dbReference type="GO" id="GO:0003677">
    <property type="term" value="F:DNA binding"/>
    <property type="evidence" value="ECO:0007669"/>
    <property type="project" value="InterPro"/>
</dbReference>
<gene>
    <name evidence="4" type="ORF">HOP40_20685</name>
</gene>
<dbReference type="PANTHER" id="PTHR16305:SF35">
    <property type="entry name" value="TRANSCRIPTIONAL ACTIVATOR DOMAIN"/>
    <property type="match status" value="1"/>
</dbReference>
<dbReference type="GO" id="GO:0006355">
    <property type="term" value="P:regulation of DNA-templated transcription"/>
    <property type="evidence" value="ECO:0007669"/>
    <property type="project" value="InterPro"/>
</dbReference>
<dbReference type="PANTHER" id="PTHR16305">
    <property type="entry name" value="TESTICULAR SOLUBLE ADENYLYL CYCLASE"/>
    <property type="match status" value="1"/>
</dbReference>
<dbReference type="Pfam" id="PF13191">
    <property type="entry name" value="AAA_16"/>
    <property type="match status" value="1"/>
</dbReference>
<dbReference type="InterPro" id="IPR041664">
    <property type="entry name" value="AAA_16"/>
</dbReference>